<dbReference type="PANTHER" id="PTHR48077">
    <property type="entry name" value="TRYPTOPHAN SYNTHASE-RELATED"/>
    <property type="match status" value="1"/>
</dbReference>
<keyword evidence="2" id="KW-0663">Pyridoxal phosphate</keyword>
<reference evidence="3" key="1">
    <citation type="submission" date="2022-12" db="EMBL/GenBank/DDBJ databases">
        <title>Draft genome assemblies for two species of Escallonia (Escalloniales).</title>
        <authorList>
            <person name="Chanderbali A."/>
            <person name="Dervinis C."/>
            <person name="Anghel I."/>
            <person name="Soltis D."/>
            <person name="Soltis P."/>
            <person name="Zapata F."/>
        </authorList>
    </citation>
    <scope>NUCLEOTIDE SEQUENCE</scope>
    <source>
        <strain evidence="3">UCBG64.0493</strain>
        <tissue evidence="3">Leaf</tissue>
    </source>
</reference>
<organism evidence="3 4">
    <name type="scientific">Escallonia herrerae</name>
    <dbReference type="NCBI Taxonomy" id="1293975"/>
    <lineage>
        <taxon>Eukaryota</taxon>
        <taxon>Viridiplantae</taxon>
        <taxon>Streptophyta</taxon>
        <taxon>Embryophyta</taxon>
        <taxon>Tracheophyta</taxon>
        <taxon>Spermatophyta</taxon>
        <taxon>Magnoliopsida</taxon>
        <taxon>eudicotyledons</taxon>
        <taxon>Gunneridae</taxon>
        <taxon>Pentapetalae</taxon>
        <taxon>asterids</taxon>
        <taxon>campanulids</taxon>
        <taxon>Escalloniales</taxon>
        <taxon>Escalloniaceae</taxon>
        <taxon>Escallonia</taxon>
    </lineage>
</organism>
<evidence type="ECO:0000256" key="2">
    <source>
        <dbReference type="ARBA" id="ARBA00022898"/>
    </source>
</evidence>
<accession>A0AA88VQX6</accession>
<comment type="caution">
    <text evidence="3">The sequence shown here is derived from an EMBL/GenBank/DDBJ whole genome shotgun (WGS) entry which is preliminary data.</text>
</comment>
<evidence type="ECO:0000256" key="1">
    <source>
        <dbReference type="ARBA" id="ARBA00001933"/>
    </source>
</evidence>
<dbReference type="AlphaFoldDB" id="A0AA88VQX6"/>
<evidence type="ECO:0000313" key="4">
    <source>
        <dbReference type="Proteomes" id="UP001188597"/>
    </source>
</evidence>
<keyword evidence="4" id="KW-1185">Reference proteome</keyword>
<gene>
    <name evidence="3" type="ORF">RJ639_012175</name>
</gene>
<dbReference type="PANTHER" id="PTHR48077:SF3">
    <property type="entry name" value="TRYPTOPHAN SYNTHASE"/>
    <property type="match status" value="1"/>
</dbReference>
<name>A0AA88VQX6_9ASTE</name>
<dbReference type="GO" id="GO:0009570">
    <property type="term" value="C:chloroplast stroma"/>
    <property type="evidence" value="ECO:0007669"/>
    <property type="project" value="TreeGrafter"/>
</dbReference>
<dbReference type="Proteomes" id="UP001188597">
    <property type="component" value="Unassembled WGS sequence"/>
</dbReference>
<dbReference type="InterPro" id="IPR036052">
    <property type="entry name" value="TrpB-like_PALP_sf"/>
</dbReference>
<proteinExistence type="predicted"/>
<protein>
    <submittedName>
        <fullName evidence="3">Uncharacterized protein</fullName>
    </submittedName>
</protein>
<dbReference type="GO" id="GO:0004834">
    <property type="term" value="F:tryptophan synthase activity"/>
    <property type="evidence" value="ECO:0007669"/>
    <property type="project" value="InterPro"/>
</dbReference>
<dbReference type="InterPro" id="IPR023026">
    <property type="entry name" value="Trp_synth_beta/beta-like"/>
</dbReference>
<dbReference type="Gene3D" id="3.40.50.1100">
    <property type="match status" value="2"/>
</dbReference>
<evidence type="ECO:0000313" key="3">
    <source>
        <dbReference type="EMBL" id="KAK3012264.1"/>
    </source>
</evidence>
<sequence length="96" mass="10595">MSYLLQDDDEQITEPHSVSAGLDYPGVGPEHIFLKDLGRAKDYLIWGGIIPVLETSHALTYLEKLCTTLPHGTKVVLKCSGRGDKDVHTAIKHLQV</sequence>
<dbReference type="EMBL" id="JAVXUP010001390">
    <property type="protein sequence ID" value="KAK3012264.1"/>
    <property type="molecule type" value="Genomic_DNA"/>
</dbReference>
<comment type="cofactor">
    <cofactor evidence="1">
        <name>pyridoxal 5'-phosphate</name>
        <dbReference type="ChEBI" id="CHEBI:597326"/>
    </cofactor>
</comment>
<dbReference type="SUPFAM" id="SSF53686">
    <property type="entry name" value="Tryptophan synthase beta subunit-like PLP-dependent enzymes"/>
    <property type="match status" value="1"/>
</dbReference>